<feature type="domain" description="Carbohydrate kinase FGGY N-terminal" evidence="13">
    <location>
        <begin position="40"/>
        <end position="287"/>
    </location>
</feature>
<accession>A0A133XQ86</accession>
<evidence type="ECO:0000256" key="7">
    <source>
        <dbReference type="ARBA" id="ARBA00022840"/>
    </source>
</evidence>
<keyword evidence="11" id="KW-0597">Phosphoprotein</keyword>
<evidence type="ECO:0000256" key="4">
    <source>
        <dbReference type="ARBA" id="ARBA00022741"/>
    </source>
</evidence>
<feature type="binding site" evidence="11">
    <location>
        <position position="119"/>
    </location>
    <ligand>
        <name>sn-glycerol 3-phosphate</name>
        <dbReference type="ChEBI" id="CHEBI:57597"/>
    </ligand>
</feature>
<comment type="caution">
    <text evidence="15">The sequence shown here is derived from an EMBL/GenBank/DDBJ whole genome shotgun (WGS) entry which is preliminary data.</text>
</comment>
<dbReference type="UniPathway" id="UPA00618">
    <property type="reaction ID" value="UER00672"/>
</dbReference>
<evidence type="ECO:0000259" key="14">
    <source>
        <dbReference type="Pfam" id="PF02782"/>
    </source>
</evidence>
<feature type="binding site" evidence="11">
    <location>
        <position position="48"/>
    </location>
    <ligand>
        <name>ATP</name>
        <dbReference type="ChEBI" id="CHEBI:30616"/>
    </ligand>
</feature>
<dbReference type="InterPro" id="IPR043129">
    <property type="entry name" value="ATPase_NBD"/>
</dbReference>
<dbReference type="InterPro" id="IPR005999">
    <property type="entry name" value="Glycerol_kin"/>
</dbReference>
<dbReference type="GO" id="GO:0006072">
    <property type="term" value="P:glycerol-3-phosphate metabolic process"/>
    <property type="evidence" value="ECO:0007669"/>
    <property type="project" value="InterPro"/>
</dbReference>
<feature type="binding site" evidence="11">
    <location>
        <position position="281"/>
    </location>
    <ligand>
        <name>glycerol</name>
        <dbReference type="ChEBI" id="CHEBI:17754"/>
    </ligand>
</feature>
<proteinExistence type="inferred from homology"/>
<dbReference type="InterPro" id="IPR018485">
    <property type="entry name" value="FGGY_C"/>
</dbReference>
<comment type="function">
    <text evidence="9 11">Key enzyme in the regulation of glycerol uptake and metabolism. Catalyzes the phosphorylation of glycerol to yield sn-glycerol 3-phosphate.</text>
</comment>
<protein>
    <recommendedName>
        <fullName evidence="11">Glycerol kinase</fullName>
        <ecNumber evidence="11">2.7.1.30</ecNumber>
    </recommendedName>
    <alternativeName>
        <fullName evidence="11">ATP:glycerol 3-phosphotransferase</fullName>
    </alternativeName>
    <alternativeName>
        <fullName evidence="11">Glycerokinase</fullName>
        <shortName evidence="11">GK</shortName>
    </alternativeName>
</protein>
<evidence type="ECO:0000256" key="6">
    <source>
        <dbReference type="ARBA" id="ARBA00022798"/>
    </source>
</evidence>
<dbReference type="GO" id="GO:0005829">
    <property type="term" value="C:cytosol"/>
    <property type="evidence" value="ECO:0007669"/>
    <property type="project" value="UniProtKB-ARBA"/>
</dbReference>
<feature type="binding site" evidence="11">
    <location>
        <position position="119"/>
    </location>
    <ligand>
        <name>glycerol</name>
        <dbReference type="ChEBI" id="CHEBI:17754"/>
    </ligand>
</feature>
<dbReference type="InterPro" id="IPR000577">
    <property type="entry name" value="Carb_kinase_FGGY"/>
</dbReference>
<dbReference type="CDD" id="cd07786">
    <property type="entry name" value="FGGY_EcGK_like"/>
    <property type="match status" value="1"/>
</dbReference>
<feature type="binding site" evidence="11">
    <location>
        <position position="52"/>
    </location>
    <ligand>
        <name>ADP</name>
        <dbReference type="ChEBI" id="CHEBI:456216"/>
    </ligand>
</feature>
<dbReference type="FunFam" id="3.30.420.40:FF:000008">
    <property type="entry name" value="Glycerol kinase"/>
    <property type="match status" value="1"/>
</dbReference>
<dbReference type="NCBIfam" id="NF000756">
    <property type="entry name" value="PRK00047.1"/>
    <property type="match status" value="1"/>
</dbReference>
<gene>
    <name evidence="11" type="primary">glpK</name>
    <name evidence="15" type="ORF">HMPREF3187_01744</name>
</gene>
<reference evidence="15 16" key="1">
    <citation type="submission" date="2016-01" db="EMBL/GenBank/DDBJ databases">
        <authorList>
            <person name="Oliw E.H."/>
        </authorList>
    </citation>
    <scope>NUCLEOTIDE SEQUENCE [LARGE SCALE GENOMIC DNA]</scope>
    <source>
        <strain evidence="15 16">KA00635</strain>
    </source>
</reference>
<dbReference type="PATRIC" id="fig|87541.4.peg.1724"/>
<feature type="binding site" evidence="11">
    <location>
        <position position="50"/>
    </location>
    <ligand>
        <name>ATP</name>
        <dbReference type="ChEBI" id="CHEBI:30616"/>
    </ligand>
</feature>
<feature type="modified residue" description="Phosphohistidine; by HPr" evidence="11">
    <location>
        <position position="266"/>
    </location>
</feature>
<name>A0A133XQ86_9LACT</name>
<feature type="binding site" evidence="11">
    <location>
        <position position="446"/>
    </location>
    <ligand>
        <name>ADP</name>
        <dbReference type="ChEBI" id="CHEBI:456216"/>
    </ligand>
</feature>
<dbReference type="GO" id="GO:0004370">
    <property type="term" value="F:glycerol kinase activity"/>
    <property type="evidence" value="ECO:0007669"/>
    <property type="project" value="UniProtKB-UniRule"/>
</dbReference>
<evidence type="ECO:0000259" key="13">
    <source>
        <dbReference type="Pfam" id="PF00370"/>
    </source>
</evidence>
<evidence type="ECO:0000256" key="5">
    <source>
        <dbReference type="ARBA" id="ARBA00022777"/>
    </source>
</evidence>
<evidence type="ECO:0000256" key="10">
    <source>
        <dbReference type="ARBA" id="ARBA00063665"/>
    </source>
</evidence>
<evidence type="ECO:0000256" key="8">
    <source>
        <dbReference type="ARBA" id="ARBA00052101"/>
    </source>
</evidence>
<dbReference type="InterPro" id="IPR018484">
    <property type="entry name" value="FGGY_N"/>
</dbReference>
<evidence type="ECO:0000256" key="11">
    <source>
        <dbReference type="HAMAP-Rule" id="MF_00186"/>
    </source>
</evidence>
<dbReference type="PANTHER" id="PTHR10196">
    <property type="entry name" value="SUGAR KINASE"/>
    <property type="match status" value="1"/>
</dbReference>
<dbReference type="PIRSF" id="PIRSF000538">
    <property type="entry name" value="GlpK"/>
    <property type="match status" value="1"/>
</dbReference>
<dbReference type="EC" id="2.7.1.30" evidence="11"/>
<dbReference type="FunFam" id="3.30.420.40:FF:000007">
    <property type="entry name" value="Glycerol kinase"/>
    <property type="match status" value="1"/>
</dbReference>
<feature type="binding site" evidence="11">
    <location>
        <position position="302"/>
    </location>
    <ligand>
        <name>ATP</name>
        <dbReference type="ChEBI" id="CHEBI:30616"/>
    </ligand>
</feature>
<evidence type="ECO:0000256" key="1">
    <source>
        <dbReference type="ARBA" id="ARBA00005190"/>
    </source>
</evidence>
<dbReference type="GO" id="GO:0019563">
    <property type="term" value="P:glycerol catabolic process"/>
    <property type="evidence" value="ECO:0007669"/>
    <property type="project" value="UniProtKB-UniRule"/>
</dbReference>
<comment type="subunit">
    <text evidence="10 11">Homotetramer and homodimer (in equilibrium).</text>
</comment>
<dbReference type="Proteomes" id="UP000070422">
    <property type="component" value="Unassembled WGS sequence"/>
</dbReference>
<feature type="binding site" evidence="11">
    <location>
        <position position="280"/>
    </location>
    <ligand>
        <name>sn-glycerol 3-phosphate</name>
        <dbReference type="ChEBI" id="CHEBI:57597"/>
    </ligand>
</feature>
<feature type="binding site" evidence="11">
    <location>
        <position position="450"/>
    </location>
    <ligand>
        <name>ADP</name>
        <dbReference type="ChEBI" id="CHEBI:456216"/>
    </ligand>
</feature>
<feature type="binding site" evidence="11">
    <location>
        <position position="302"/>
    </location>
    <ligand>
        <name>ADP</name>
        <dbReference type="ChEBI" id="CHEBI:456216"/>
    </ligand>
</feature>
<evidence type="ECO:0000256" key="12">
    <source>
        <dbReference type="RuleBase" id="RU003733"/>
    </source>
</evidence>
<dbReference type="PANTHER" id="PTHR10196:SF69">
    <property type="entry name" value="GLYCEROL KINASE"/>
    <property type="match status" value="1"/>
</dbReference>
<keyword evidence="7 11" id="KW-0067">ATP-binding</keyword>
<dbReference type="Pfam" id="PF00370">
    <property type="entry name" value="FGGY_N"/>
    <property type="match status" value="1"/>
</dbReference>
<organism evidence="15 16">
    <name type="scientific">Aerococcus christensenii</name>
    <dbReference type="NCBI Taxonomy" id="87541"/>
    <lineage>
        <taxon>Bacteria</taxon>
        <taxon>Bacillati</taxon>
        <taxon>Bacillota</taxon>
        <taxon>Bacilli</taxon>
        <taxon>Lactobacillales</taxon>
        <taxon>Aerococcaceae</taxon>
        <taxon>Aerococcus</taxon>
    </lineage>
</organism>
<evidence type="ECO:0000313" key="15">
    <source>
        <dbReference type="EMBL" id="KXB33102.1"/>
    </source>
</evidence>
<evidence type="ECO:0000256" key="9">
    <source>
        <dbReference type="ARBA" id="ARBA00054633"/>
    </source>
</evidence>
<dbReference type="AlphaFoldDB" id="A0A133XQ86"/>
<evidence type="ECO:0000256" key="3">
    <source>
        <dbReference type="ARBA" id="ARBA00022679"/>
    </source>
</evidence>
<keyword evidence="3 11" id="KW-0808">Transferase</keyword>
<dbReference type="GO" id="GO:0005524">
    <property type="term" value="F:ATP binding"/>
    <property type="evidence" value="ECO:0007669"/>
    <property type="project" value="UniProtKB-UniRule"/>
</dbReference>
<evidence type="ECO:0000256" key="2">
    <source>
        <dbReference type="ARBA" id="ARBA00009156"/>
    </source>
</evidence>
<dbReference type="HAMAP" id="MF_00186">
    <property type="entry name" value="Glycerol_kin"/>
    <property type="match status" value="1"/>
</dbReference>
<feature type="binding site" evidence="11">
    <location>
        <position position="170"/>
    </location>
    <ligand>
        <name>sn-glycerol 3-phosphate</name>
        <dbReference type="ChEBI" id="CHEBI:57597"/>
    </ligand>
</feature>
<comment type="PTM">
    <text evidence="11">The phosphoenolpyruvate-dependent sugar phosphotransferase system (PTS), including enzyme I, and histidine-containing protein (HPr) are required for the phosphorylation, which leads to the activation of the enzyme.</text>
</comment>
<feature type="binding site" evidence="11">
    <location>
        <position position="446"/>
    </location>
    <ligand>
        <name>ATP</name>
        <dbReference type="ChEBI" id="CHEBI:30616"/>
    </ligand>
</feature>
<keyword evidence="5 11" id="KW-0418">Kinase</keyword>
<feature type="binding site" evidence="11">
    <location>
        <position position="170"/>
    </location>
    <ligand>
        <name>glycerol</name>
        <dbReference type="ChEBI" id="CHEBI:17754"/>
    </ligand>
</feature>
<feature type="binding site" evidence="11">
    <location>
        <position position="280"/>
    </location>
    <ligand>
        <name>glycerol</name>
        <dbReference type="ChEBI" id="CHEBI:17754"/>
    </ligand>
</feature>
<sequence length="539" mass="60294">MKKKNLKNFYFYKNFEVLFVSAYTKIRVSDKGGLSMKEEYILAIDQGTTSTRAIIYNHKGENVGSYQKEFDQLFPKAGWVEHNANQIWNSVQSVIAGAFIESGIKPEQVKGIGITNQRETTVVWDKHTGRPIYNAIVWQSRQTAPIAEQLIREGYSDLIRQKTGLVVDPYFSGTKIRWILDQVEGAQERAEAGDLLFGTMDTWIVWKLTDGAVHVTDYSNAARTMIFNIKELKWDDELLEILNIPKAMLPEVRSNSEIYGETIPFHFYGAKVPIAGMAGDQQAALFGQLALEPGMVKNTYGTGAFIIMNMGHEFKLSKNNLITTIGYGINGEITYALEGSIFVAGSAIQWLRDSMRLVKTSPESENYAMKSQNDDEVYVVPAFTGLGAPHWDPKARGSVFGLTRGTTREDFVKATLQSLAYQTRDIIDTMELDTEIEINVLKVDGGAAMNNYLMQFQADILGIEIARAKNLETTALGAAFLAGLAVGFWKDVNELRGLNSIGQTFTPTMNNAHKEQLYNGWKRAVKATRLFTEVEEAQD</sequence>
<dbReference type="NCBIfam" id="TIGR01311">
    <property type="entry name" value="glycerol_kin"/>
    <property type="match status" value="1"/>
</dbReference>
<feature type="binding site" evidence="11">
    <location>
        <position position="118"/>
    </location>
    <ligand>
        <name>sn-glycerol 3-phosphate</name>
        <dbReference type="ChEBI" id="CHEBI:57597"/>
    </ligand>
</feature>
<dbReference type="PROSITE" id="PS00445">
    <property type="entry name" value="FGGY_KINASES_2"/>
    <property type="match status" value="1"/>
</dbReference>
<comment type="activity regulation">
    <text evidence="11">Activated by phosphorylation and inhibited by fructose 1,6-bisphosphate (FBP).</text>
</comment>
<dbReference type="SUPFAM" id="SSF53067">
    <property type="entry name" value="Actin-like ATPase domain"/>
    <property type="match status" value="2"/>
</dbReference>
<feature type="binding site" evidence="11">
    <location>
        <position position="349"/>
    </location>
    <ligand>
        <name>ATP</name>
        <dbReference type="ChEBI" id="CHEBI:30616"/>
    </ligand>
</feature>
<feature type="binding site" evidence="11">
    <location>
        <position position="345"/>
    </location>
    <ligand>
        <name>ADP</name>
        <dbReference type="ChEBI" id="CHEBI:456216"/>
    </ligand>
</feature>
<comment type="catalytic activity">
    <reaction evidence="8 11">
        <text>glycerol + ATP = sn-glycerol 3-phosphate + ADP + H(+)</text>
        <dbReference type="Rhea" id="RHEA:21644"/>
        <dbReference type="ChEBI" id="CHEBI:15378"/>
        <dbReference type="ChEBI" id="CHEBI:17754"/>
        <dbReference type="ChEBI" id="CHEBI:30616"/>
        <dbReference type="ChEBI" id="CHEBI:57597"/>
        <dbReference type="ChEBI" id="CHEBI:456216"/>
        <dbReference type="EC" id="2.7.1.30"/>
    </reaction>
</comment>
<dbReference type="InterPro" id="IPR018483">
    <property type="entry name" value="Carb_kinase_FGGY_CS"/>
</dbReference>
<comment type="pathway">
    <text evidence="1 11">Polyol metabolism; glycerol degradation via glycerol kinase pathway; sn-glycerol 3-phosphate from glycerol: step 1/1.</text>
</comment>
<feature type="binding site" evidence="11">
    <location>
        <position position="345"/>
    </location>
    <ligand>
        <name>ATP</name>
        <dbReference type="ChEBI" id="CHEBI:30616"/>
    </ligand>
</feature>
<feature type="binding site" evidence="11">
    <location>
        <position position="48"/>
    </location>
    <ligand>
        <name>ADP</name>
        <dbReference type="ChEBI" id="CHEBI:456216"/>
    </ligand>
</feature>
<keyword evidence="4 11" id="KW-0547">Nucleotide-binding</keyword>
<feature type="domain" description="Carbohydrate kinase FGGY C-terminal" evidence="14">
    <location>
        <begin position="297"/>
        <end position="485"/>
    </location>
</feature>
<keyword evidence="6 11" id="KW-0319">Glycerol metabolism</keyword>
<feature type="binding site" evidence="11">
    <location>
        <position position="48"/>
    </location>
    <ligand>
        <name>sn-glycerol 3-phosphate</name>
        <dbReference type="ChEBI" id="CHEBI:57597"/>
    </ligand>
</feature>
<dbReference type="Gene3D" id="3.30.420.40">
    <property type="match status" value="2"/>
</dbReference>
<dbReference type="STRING" id="87541.AWM71_06855"/>
<dbReference type="EMBL" id="LSCQ01000103">
    <property type="protein sequence ID" value="KXB33102.1"/>
    <property type="molecule type" value="Genomic_DNA"/>
</dbReference>
<comment type="similarity">
    <text evidence="2 11 12">Belongs to the FGGY kinase family.</text>
</comment>
<evidence type="ECO:0000313" key="16">
    <source>
        <dbReference type="Proteomes" id="UP000070422"/>
    </source>
</evidence>
<dbReference type="PROSITE" id="PS00933">
    <property type="entry name" value="FGGY_KINASES_1"/>
    <property type="match status" value="1"/>
</dbReference>
<feature type="binding site" evidence="11">
    <location>
        <position position="49"/>
    </location>
    <ligand>
        <name>ATP</name>
        <dbReference type="ChEBI" id="CHEBI:30616"/>
    </ligand>
</feature>
<dbReference type="Pfam" id="PF02782">
    <property type="entry name" value="FGGY_C"/>
    <property type="match status" value="1"/>
</dbReference>
<feature type="binding site" evidence="11">
    <location>
        <position position="118"/>
    </location>
    <ligand>
        <name>glycerol</name>
        <dbReference type="ChEBI" id="CHEBI:17754"/>
    </ligand>
</feature>